<dbReference type="Proteomes" id="UP000050827">
    <property type="component" value="Unassembled WGS sequence"/>
</dbReference>
<dbReference type="InterPro" id="IPR007318">
    <property type="entry name" value="Phopholipid_MeTrfase"/>
</dbReference>
<evidence type="ECO:0000256" key="2">
    <source>
        <dbReference type="ARBA" id="ARBA00022692"/>
    </source>
</evidence>
<feature type="transmembrane region" description="Helical" evidence="5">
    <location>
        <begin position="43"/>
        <end position="62"/>
    </location>
</feature>
<evidence type="ECO:0000256" key="4">
    <source>
        <dbReference type="ARBA" id="ARBA00023136"/>
    </source>
</evidence>
<keyword evidence="4 5" id="KW-0472">Membrane</keyword>
<dbReference type="PANTHER" id="PTHR12714:SF24">
    <property type="entry name" value="SLR1182 PROTEIN"/>
    <property type="match status" value="1"/>
</dbReference>
<dbReference type="AlphaFoldDB" id="A0A0Q0WTV4"/>
<keyword evidence="6" id="KW-0489">Methyltransferase</keyword>
<dbReference type="GO" id="GO:0032259">
    <property type="term" value="P:methylation"/>
    <property type="evidence" value="ECO:0007669"/>
    <property type="project" value="UniProtKB-KW"/>
</dbReference>
<feature type="transmembrane region" description="Helical" evidence="5">
    <location>
        <begin position="94"/>
        <end position="123"/>
    </location>
</feature>
<proteinExistence type="predicted"/>
<protein>
    <submittedName>
        <fullName evidence="6">Protein-S-isoprenylcysteine methyltransferase</fullName>
    </submittedName>
</protein>
<dbReference type="GO" id="GO:0012505">
    <property type="term" value="C:endomembrane system"/>
    <property type="evidence" value="ECO:0007669"/>
    <property type="project" value="UniProtKB-SubCell"/>
</dbReference>
<dbReference type="EMBL" id="LCTZ01000002">
    <property type="protein sequence ID" value="KQC28826.1"/>
    <property type="molecule type" value="Genomic_DNA"/>
</dbReference>
<accession>A0A0Q0WTV4</accession>
<evidence type="ECO:0000313" key="6">
    <source>
        <dbReference type="EMBL" id="KQC28826.1"/>
    </source>
</evidence>
<sequence length="155" mass="17972">MSTVKMKLRILPPLVMLIFGFFMYSLNLLLPFGNFDFFGRRELAIFLVALAFLVITIALFQFSRVKTTTNPINLKKTSSLVTNGIFKYTRNPMYLGMLLILLGFGLKLGNAFNTLLAAGFVYYMNHFQIKKEEQALMELFGKEYTLYCKATRRWF</sequence>
<dbReference type="GO" id="GO:0008168">
    <property type="term" value="F:methyltransferase activity"/>
    <property type="evidence" value="ECO:0007669"/>
    <property type="project" value="UniProtKB-KW"/>
</dbReference>
<reference evidence="6 7" key="1">
    <citation type="submission" date="2015-04" db="EMBL/GenBank/DDBJ databases">
        <title>Complete genome of flavobacterium.</title>
        <authorList>
            <person name="Kwon Y.M."/>
            <person name="Kim S.-J."/>
        </authorList>
    </citation>
    <scope>NUCLEOTIDE SEQUENCE [LARGE SCALE GENOMIC DNA]</scope>
    <source>
        <strain evidence="6 7">DK169</strain>
    </source>
</reference>
<keyword evidence="2 5" id="KW-0812">Transmembrane</keyword>
<evidence type="ECO:0000313" key="7">
    <source>
        <dbReference type="Proteomes" id="UP000050827"/>
    </source>
</evidence>
<keyword evidence="7" id="KW-1185">Reference proteome</keyword>
<keyword evidence="3 5" id="KW-1133">Transmembrane helix</keyword>
<keyword evidence="6" id="KW-0808">Transferase</keyword>
<dbReference type="Pfam" id="PF04191">
    <property type="entry name" value="PEMT"/>
    <property type="match status" value="1"/>
</dbReference>
<dbReference type="PATRIC" id="fig|1547436.3.peg.448"/>
<evidence type="ECO:0000256" key="5">
    <source>
        <dbReference type="SAM" id="Phobius"/>
    </source>
</evidence>
<dbReference type="Gene3D" id="1.20.120.1630">
    <property type="match status" value="1"/>
</dbReference>
<comment type="subcellular location">
    <subcellularLocation>
        <location evidence="1">Endomembrane system</location>
        <topology evidence="1">Multi-pass membrane protein</topology>
    </subcellularLocation>
</comment>
<dbReference type="PANTHER" id="PTHR12714">
    <property type="entry name" value="PROTEIN-S ISOPRENYLCYSTEINE O-METHYLTRANSFERASE"/>
    <property type="match status" value="1"/>
</dbReference>
<gene>
    <name evidence="6" type="ORF">AAY42_02145</name>
</gene>
<evidence type="ECO:0000256" key="3">
    <source>
        <dbReference type="ARBA" id="ARBA00022989"/>
    </source>
</evidence>
<comment type="caution">
    <text evidence="6">The sequence shown here is derived from an EMBL/GenBank/DDBJ whole genome shotgun (WGS) entry which is preliminary data.</text>
</comment>
<name>A0A0Q0WTV4_9FLAO</name>
<evidence type="ECO:0000256" key="1">
    <source>
        <dbReference type="ARBA" id="ARBA00004127"/>
    </source>
</evidence>
<organism evidence="6 7">
    <name type="scientific">Flagellimonas eckloniae</name>
    <dbReference type="NCBI Taxonomy" id="346185"/>
    <lineage>
        <taxon>Bacteria</taxon>
        <taxon>Pseudomonadati</taxon>
        <taxon>Bacteroidota</taxon>
        <taxon>Flavobacteriia</taxon>
        <taxon>Flavobacteriales</taxon>
        <taxon>Flavobacteriaceae</taxon>
        <taxon>Flagellimonas</taxon>
    </lineage>
</organism>
<dbReference type="STRING" id="346185.AAY42_02145"/>
<feature type="transmembrane region" description="Helical" evidence="5">
    <location>
        <begin position="12"/>
        <end position="31"/>
    </location>
</feature>